<organism evidence="1 2">
    <name type="scientific">Candidatus Thermofonsia Clade 3 bacterium</name>
    <dbReference type="NCBI Taxonomy" id="2364212"/>
    <lineage>
        <taxon>Bacteria</taxon>
        <taxon>Bacillati</taxon>
        <taxon>Chloroflexota</taxon>
        <taxon>Candidatus Thermofontia</taxon>
        <taxon>Candidatus Thermofonsia Clade 3</taxon>
    </lineage>
</organism>
<dbReference type="Proteomes" id="UP000230790">
    <property type="component" value="Unassembled WGS sequence"/>
</dbReference>
<name>A0A2M8Q7C1_9CHLR</name>
<sequence>SPTRGDWVAWVGRFDDIVAGREGQYRVRLMKNHKELDCCYPGVLRLPDDTILTTTYGHWTPGEPPYIVSVRLKLAELDQKARAAKK</sequence>
<comment type="caution">
    <text evidence="1">The sequence shown here is derived from an EMBL/GenBank/DDBJ whole genome shotgun (WGS) entry which is preliminary data.</text>
</comment>
<evidence type="ECO:0000313" key="1">
    <source>
        <dbReference type="EMBL" id="PJF45702.1"/>
    </source>
</evidence>
<keyword evidence="1" id="KW-0378">Hydrolase</keyword>
<dbReference type="AlphaFoldDB" id="A0A2M8Q7C1"/>
<dbReference type="EMBL" id="PGTN01000840">
    <property type="protein sequence ID" value="PJF45702.1"/>
    <property type="molecule type" value="Genomic_DNA"/>
</dbReference>
<accession>A0A2M8Q7C1</accession>
<feature type="non-terminal residue" evidence="1">
    <location>
        <position position="1"/>
    </location>
</feature>
<reference evidence="1 2" key="1">
    <citation type="submission" date="2017-11" db="EMBL/GenBank/DDBJ databases">
        <title>Evolution of Phototrophy in the Chloroflexi Phylum Driven by Horizontal Gene Transfer.</title>
        <authorList>
            <person name="Ward L.M."/>
            <person name="Hemp J."/>
            <person name="Shih P.M."/>
            <person name="Mcglynn S.E."/>
            <person name="Fischer W."/>
        </authorList>
    </citation>
    <scope>NUCLEOTIDE SEQUENCE [LARGE SCALE GENOMIC DNA]</scope>
    <source>
        <strain evidence="1">JP3_7</strain>
    </source>
</reference>
<dbReference type="GO" id="GO:0016787">
    <property type="term" value="F:hydrolase activity"/>
    <property type="evidence" value="ECO:0007669"/>
    <property type="project" value="UniProtKB-KW"/>
</dbReference>
<proteinExistence type="predicted"/>
<protein>
    <submittedName>
        <fullName evidence="1">Glycosyl hydrolase</fullName>
    </submittedName>
</protein>
<evidence type="ECO:0000313" key="2">
    <source>
        <dbReference type="Proteomes" id="UP000230790"/>
    </source>
</evidence>
<gene>
    <name evidence="1" type="ORF">CUN48_17550</name>
</gene>